<proteinExistence type="evidence at transcript level"/>
<dbReference type="AlphaFoldDB" id="A0A0C9RXJ6"/>
<sequence>MARGGLILIVPILSSLWNTQDGHLEPSFLQDIHTGIPPSIVALLQPPSTQEDGVTRSDRERKSRLPQRNRIMRLPICAALLLAASSLWCRVEACRHDEKWSFCPREGTPNDDLCPGLWTRTCAWLSIQCGCLKQTYRHENGSCVPRNQCYTSDGTRRRRFFYPSSRKPSLRRRRG</sequence>
<dbReference type="EMBL" id="GBZX01000379">
    <property type="protein sequence ID" value="JAG92361.1"/>
    <property type="molecule type" value="mRNA"/>
</dbReference>
<protein>
    <submittedName>
        <fullName evidence="2">Putative secreted protein</fullName>
    </submittedName>
</protein>
<feature type="chain" id="PRO_5002212586" evidence="1">
    <location>
        <begin position="23"/>
        <end position="175"/>
    </location>
</feature>
<evidence type="ECO:0000313" key="2">
    <source>
        <dbReference type="EMBL" id="JAG92361.1"/>
    </source>
</evidence>
<keyword evidence="1" id="KW-0732">Signal</keyword>
<name>A0A0C9RXJ6_AMBAM</name>
<organism evidence="2">
    <name type="scientific">Amblyomma americanum</name>
    <name type="common">Lone star tick</name>
    <dbReference type="NCBI Taxonomy" id="6943"/>
    <lineage>
        <taxon>Eukaryota</taxon>
        <taxon>Metazoa</taxon>
        <taxon>Ecdysozoa</taxon>
        <taxon>Arthropoda</taxon>
        <taxon>Chelicerata</taxon>
        <taxon>Arachnida</taxon>
        <taxon>Acari</taxon>
        <taxon>Parasitiformes</taxon>
        <taxon>Ixodida</taxon>
        <taxon>Ixodoidea</taxon>
        <taxon>Ixodidae</taxon>
        <taxon>Amblyomminae</taxon>
        <taxon>Amblyomma</taxon>
    </lineage>
</organism>
<accession>A0A0C9RXJ6</accession>
<evidence type="ECO:0000256" key="1">
    <source>
        <dbReference type="SAM" id="SignalP"/>
    </source>
</evidence>
<feature type="signal peptide" evidence="1">
    <location>
        <begin position="1"/>
        <end position="22"/>
    </location>
</feature>
<reference evidence="2" key="1">
    <citation type="journal article" date="2015" name="PLoS ONE">
        <title>An Insight into the Sialome of the Lone Star Tick, Amblyomma americanum, with a Glimpse on Its Time Dependent Gene Expression.</title>
        <authorList>
            <person name="Karim S."/>
            <person name="Ribeiro J.M."/>
        </authorList>
    </citation>
    <scope>NUCLEOTIDE SEQUENCE</scope>
    <source>
        <tissue evidence="2">Salivary gland</tissue>
    </source>
</reference>